<organism evidence="1">
    <name type="scientific">marine sediment metagenome</name>
    <dbReference type="NCBI Taxonomy" id="412755"/>
    <lineage>
        <taxon>unclassified sequences</taxon>
        <taxon>metagenomes</taxon>
        <taxon>ecological metagenomes</taxon>
    </lineage>
</organism>
<dbReference type="EMBL" id="LAZR01000084">
    <property type="protein sequence ID" value="KKN93684.1"/>
    <property type="molecule type" value="Genomic_DNA"/>
</dbReference>
<name>A0A0F9UPW5_9ZZZZ</name>
<protein>
    <submittedName>
        <fullName evidence="1">Uncharacterized protein</fullName>
    </submittedName>
</protein>
<comment type="caution">
    <text evidence="1">The sequence shown here is derived from an EMBL/GenBank/DDBJ whole genome shotgun (WGS) entry which is preliminary data.</text>
</comment>
<reference evidence="1" key="1">
    <citation type="journal article" date="2015" name="Nature">
        <title>Complex archaea that bridge the gap between prokaryotes and eukaryotes.</title>
        <authorList>
            <person name="Spang A."/>
            <person name="Saw J.H."/>
            <person name="Jorgensen S.L."/>
            <person name="Zaremba-Niedzwiedzka K."/>
            <person name="Martijn J."/>
            <person name="Lind A.E."/>
            <person name="van Eijk R."/>
            <person name="Schleper C."/>
            <person name="Guy L."/>
            <person name="Ettema T.J."/>
        </authorList>
    </citation>
    <scope>NUCLEOTIDE SEQUENCE</scope>
</reference>
<evidence type="ECO:0000313" key="1">
    <source>
        <dbReference type="EMBL" id="KKN93684.1"/>
    </source>
</evidence>
<dbReference type="AlphaFoldDB" id="A0A0F9UPW5"/>
<sequence length="50" mass="6122">MTRLDKIREKLNTIEKIEKELLPISKTEFKNNMKEINNMIDELEKMYDIH</sequence>
<proteinExistence type="predicted"/>
<accession>A0A0F9UPW5</accession>
<gene>
    <name evidence="1" type="ORF">LCGC14_0195170</name>
</gene>